<organism evidence="7 8">
    <name type="scientific">Mycobacterium lentiflavum</name>
    <dbReference type="NCBI Taxonomy" id="141349"/>
    <lineage>
        <taxon>Bacteria</taxon>
        <taxon>Bacillati</taxon>
        <taxon>Actinomycetota</taxon>
        <taxon>Actinomycetes</taxon>
        <taxon>Mycobacteriales</taxon>
        <taxon>Mycobacteriaceae</taxon>
        <taxon>Mycobacterium</taxon>
        <taxon>Mycobacterium simiae complex</taxon>
    </lineage>
</organism>
<reference evidence="7 8" key="1">
    <citation type="submission" date="2015-03" db="EMBL/GenBank/DDBJ databases">
        <authorList>
            <person name="Urmite Genomes"/>
        </authorList>
    </citation>
    <scope>NUCLEOTIDE SEQUENCE [LARGE SCALE GENOMIC DNA]</scope>
    <source>
        <strain evidence="7 8">CSUR P1491</strain>
    </source>
</reference>
<evidence type="ECO:0000313" key="7">
    <source>
        <dbReference type="EMBL" id="CQD09262.1"/>
    </source>
</evidence>
<protein>
    <recommendedName>
        <fullName evidence="4">3-oxoacyl-[acyl-carrier-protein] reductase MabA</fullName>
    </recommendedName>
</protein>
<dbReference type="SUPFAM" id="SSF51735">
    <property type="entry name" value="NAD(P)-binding Rossmann-fold domains"/>
    <property type="match status" value="1"/>
</dbReference>
<dbReference type="InterPro" id="IPR002347">
    <property type="entry name" value="SDR_fam"/>
</dbReference>
<accession>A0A0E3WBS6</accession>
<dbReference type="RefSeq" id="WP_175364372.1">
    <property type="nucleotide sequence ID" value="NZ_CTEE01000001.1"/>
</dbReference>
<keyword evidence="3" id="KW-0134">Cell wall</keyword>
<comment type="subcellular location">
    <subcellularLocation>
        <location evidence="1">Secreted</location>
        <location evidence="1">Cell wall</location>
    </subcellularLocation>
</comment>
<evidence type="ECO:0000256" key="3">
    <source>
        <dbReference type="ARBA" id="ARBA00022512"/>
    </source>
</evidence>
<proteinExistence type="inferred from homology"/>
<dbReference type="Proteomes" id="UP000199251">
    <property type="component" value="Unassembled WGS sequence"/>
</dbReference>
<comment type="similarity">
    <text evidence="2 6">Belongs to the short-chain dehydrogenases/reductases (SDR) family.</text>
</comment>
<sequence length="282" mass="29627">MNSGSARPLEGRVALVTGASRGIGAAIAKRFACEGAVVALGARSLDHPAQGVVPGTLRETVADIEAAGGHAVPYRLDLTSPESRAAVLDCVVADLGPVDILVNNAATAVFMPFTEITEKRLRLVTTVNYLAPFDLCQRVIPTMRARGGGWVLNISSYAGDIPTTPPPDPTYHFQTAYGSAKSALNRLTEALASEFYADSIVANTLAPVKAVLTEGVKVTLTEETLSDTSILEPVEAMAEAALALCTSDRDGLNGGMYKSLTLLEQLGRTIRTLDGKTLLEVS</sequence>
<evidence type="ECO:0000313" key="8">
    <source>
        <dbReference type="Proteomes" id="UP000199251"/>
    </source>
</evidence>
<dbReference type="PRINTS" id="PR00080">
    <property type="entry name" value="SDRFAMILY"/>
</dbReference>
<dbReference type="Pfam" id="PF00106">
    <property type="entry name" value="adh_short"/>
    <property type="match status" value="1"/>
</dbReference>
<name>A0A0E3WBS6_MYCLN</name>
<evidence type="ECO:0000256" key="2">
    <source>
        <dbReference type="ARBA" id="ARBA00006484"/>
    </source>
</evidence>
<keyword evidence="3" id="KW-0964">Secreted</keyword>
<evidence type="ECO:0000256" key="4">
    <source>
        <dbReference type="ARBA" id="ARBA00040781"/>
    </source>
</evidence>
<dbReference type="PANTHER" id="PTHR42879:SF2">
    <property type="entry name" value="3-OXOACYL-[ACYL-CARRIER-PROTEIN] REDUCTASE FABG"/>
    <property type="match status" value="1"/>
</dbReference>
<dbReference type="GO" id="GO:0004316">
    <property type="term" value="F:3-oxoacyl-[acyl-carrier-protein] reductase (NADPH) activity"/>
    <property type="evidence" value="ECO:0007669"/>
    <property type="project" value="UniProtKB-EC"/>
</dbReference>
<evidence type="ECO:0000256" key="5">
    <source>
        <dbReference type="ARBA" id="ARBA00047400"/>
    </source>
</evidence>
<dbReference type="InterPro" id="IPR050259">
    <property type="entry name" value="SDR"/>
</dbReference>
<dbReference type="Gene3D" id="3.40.50.720">
    <property type="entry name" value="NAD(P)-binding Rossmann-like Domain"/>
    <property type="match status" value="1"/>
</dbReference>
<evidence type="ECO:0000256" key="6">
    <source>
        <dbReference type="RuleBase" id="RU000363"/>
    </source>
</evidence>
<dbReference type="EMBL" id="CTEE01000001">
    <property type="protein sequence ID" value="CQD09262.1"/>
    <property type="molecule type" value="Genomic_DNA"/>
</dbReference>
<dbReference type="STRING" id="141349.BN1232_01683"/>
<comment type="catalytic activity">
    <reaction evidence="5">
        <text>a (3R)-hydroxyacyl-[ACP] + NADP(+) = a 3-oxoacyl-[ACP] + NADPH + H(+)</text>
        <dbReference type="Rhea" id="RHEA:17397"/>
        <dbReference type="Rhea" id="RHEA-COMP:9916"/>
        <dbReference type="Rhea" id="RHEA-COMP:9945"/>
        <dbReference type="ChEBI" id="CHEBI:15378"/>
        <dbReference type="ChEBI" id="CHEBI:57783"/>
        <dbReference type="ChEBI" id="CHEBI:58349"/>
        <dbReference type="ChEBI" id="CHEBI:78776"/>
        <dbReference type="ChEBI" id="CHEBI:78827"/>
        <dbReference type="EC" id="1.1.1.100"/>
    </reaction>
    <physiologicalReaction direction="right-to-left" evidence="5">
        <dbReference type="Rhea" id="RHEA:17399"/>
    </physiologicalReaction>
</comment>
<gene>
    <name evidence="7" type="ORF">BN1232_01683</name>
</gene>
<dbReference type="InterPro" id="IPR036291">
    <property type="entry name" value="NAD(P)-bd_dom_sf"/>
</dbReference>
<dbReference type="AlphaFoldDB" id="A0A0E3WBS6"/>
<evidence type="ECO:0000256" key="1">
    <source>
        <dbReference type="ARBA" id="ARBA00004191"/>
    </source>
</evidence>
<dbReference type="PANTHER" id="PTHR42879">
    <property type="entry name" value="3-OXOACYL-(ACYL-CARRIER-PROTEIN) REDUCTASE"/>
    <property type="match status" value="1"/>
</dbReference>
<dbReference type="PRINTS" id="PR00081">
    <property type="entry name" value="GDHRDH"/>
</dbReference>
<dbReference type="CDD" id="cd05233">
    <property type="entry name" value="SDR_c"/>
    <property type="match status" value="1"/>
</dbReference>